<reference evidence="1" key="2">
    <citation type="submission" date="2022-01" db="EMBL/GenBank/DDBJ databases">
        <authorList>
            <person name="Yamashiro T."/>
            <person name="Shiraishi A."/>
            <person name="Satake H."/>
            <person name="Nakayama K."/>
        </authorList>
    </citation>
    <scope>NUCLEOTIDE SEQUENCE</scope>
</reference>
<keyword evidence="2" id="KW-1185">Reference proteome</keyword>
<gene>
    <name evidence="1" type="ORF">Tco_1030230</name>
</gene>
<evidence type="ECO:0000313" key="2">
    <source>
        <dbReference type="Proteomes" id="UP001151760"/>
    </source>
</evidence>
<name>A0ABQ5G5S8_9ASTR</name>
<dbReference type="EMBL" id="BQNB010018125">
    <property type="protein sequence ID" value="GJT70944.1"/>
    <property type="molecule type" value="Genomic_DNA"/>
</dbReference>
<comment type="caution">
    <text evidence="1">The sequence shown here is derived from an EMBL/GenBank/DDBJ whole genome shotgun (WGS) entry which is preliminary data.</text>
</comment>
<evidence type="ECO:0000313" key="1">
    <source>
        <dbReference type="EMBL" id="GJT70944.1"/>
    </source>
</evidence>
<accession>A0ABQ5G5S8</accession>
<sequence>MEKIRKSRGLGWRTIMKIVNGLVANFIMGRTSKKRHQSRDDVLYGICASAYTLGWQRTKIDRALILGKVDDTRAILSTQDIDELVVVGESLIEEVVRSLLYFHLIV</sequence>
<dbReference type="Proteomes" id="UP001151760">
    <property type="component" value="Unassembled WGS sequence"/>
</dbReference>
<reference evidence="1" key="1">
    <citation type="journal article" date="2022" name="Int. J. Mol. Sci.">
        <title>Draft Genome of Tanacetum Coccineum: Genomic Comparison of Closely Related Tanacetum-Family Plants.</title>
        <authorList>
            <person name="Yamashiro T."/>
            <person name="Shiraishi A."/>
            <person name="Nakayama K."/>
            <person name="Satake H."/>
        </authorList>
    </citation>
    <scope>NUCLEOTIDE SEQUENCE</scope>
</reference>
<organism evidence="1 2">
    <name type="scientific">Tanacetum coccineum</name>
    <dbReference type="NCBI Taxonomy" id="301880"/>
    <lineage>
        <taxon>Eukaryota</taxon>
        <taxon>Viridiplantae</taxon>
        <taxon>Streptophyta</taxon>
        <taxon>Embryophyta</taxon>
        <taxon>Tracheophyta</taxon>
        <taxon>Spermatophyta</taxon>
        <taxon>Magnoliopsida</taxon>
        <taxon>eudicotyledons</taxon>
        <taxon>Gunneridae</taxon>
        <taxon>Pentapetalae</taxon>
        <taxon>asterids</taxon>
        <taxon>campanulids</taxon>
        <taxon>Asterales</taxon>
        <taxon>Asteraceae</taxon>
        <taxon>Asteroideae</taxon>
        <taxon>Anthemideae</taxon>
        <taxon>Anthemidinae</taxon>
        <taxon>Tanacetum</taxon>
    </lineage>
</organism>
<proteinExistence type="predicted"/>
<protein>
    <submittedName>
        <fullName evidence="1">Uncharacterized protein</fullName>
    </submittedName>
</protein>